<proteinExistence type="predicted"/>
<gene>
    <name evidence="1" type="ORF">ICL07_10940</name>
</gene>
<dbReference type="RefSeq" id="WP_188087937.1">
    <property type="nucleotide sequence ID" value="NZ_JACVFC010000001.1"/>
</dbReference>
<evidence type="ECO:0000313" key="2">
    <source>
        <dbReference type="Proteomes" id="UP000659124"/>
    </source>
</evidence>
<dbReference type="EMBL" id="JACVFC010000001">
    <property type="protein sequence ID" value="MBC9930893.1"/>
    <property type="molecule type" value="Genomic_DNA"/>
</dbReference>
<name>A0ABR7TK79_9BACT</name>
<accession>A0ABR7TK79</accession>
<comment type="caution">
    <text evidence="1">The sequence shown here is derived from an EMBL/GenBank/DDBJ whole genome shotgun (WGS) entry which is preliminary data.</text>
</comment>
<protein>
    <submittedName>
        <fullName evidence="1">Uncharacterized protein</fullName>
    </submittedName>
</protein>
<evidence type="ECO:0000313" key="1">
    <source>
        <dbReference type="EMBL" id="MBC9930893.1"/>
    </source>
</evidence>
<organism evidence="1 2">
    <name type="scientific">Chitinophaga qingshengii</name>
    <dbReference type="NCBI Taxonomy" id="1569794"/>
    <lineage>
        <taxon>Bacteria</taxon>
        <taxon>Pseudomonadati</taxon>
        <taxon>Bacteroidota</taxon>
        <taxon>Chitinophagia</taxon>
        <taxon>Chitinophagales</taxon>
        <taxon>Chitinophagaceae</taxon>
        <taxon>Chitinophaga</taxon>
    </lineage>
</organism>
<reference evidence="1 2" key="1">
    <citation type="submission" date="2020-09" db="EMBL/GenBank/DDBJ databases">
        <title>Genome sequences of type strains of Chitinophaga qingshengii and Chitinophaga varians.</title>
        <authorList>
            <person name="Kittiwongwattana C."/>
        </authorList>
    </citation>
    <scope>NUCLEOTIDE SEQUENCE [LARGE SCALE GENOMIC DNA]</scope>
    <source>
        <strain evidence="1 2">JCM 30026</strain>
    </source>
</reference>
<dbReference type="Proteomes" id="UP000659124">
    <property type="component" value="Unassembled WGS sequence"/>
</dbReference>
<keyword evidence="2" id="KW-1185">Reference proteome</keyword>
<sequence length="119" mass="13697">MNHYHYIHLSGYRKDTWPFIPLLKLLLEYKKMPFSEARIIVDTIWAGGTAEVEFTDLNIAWEFLEKADEAGVNCNVSNTTSNNALSNQHKKGFSLKAEAFFMILVNLFPDSIQCLHLFL</sequence>